<proteinExistence type="predicted"/>
<dbReference type="InterPro" id="IPR029017">
    <property type="entry name" value="Enolase-like_N"/>
</dbReference>
<feature type="non-terminal residue" evidence="3">
    <location>
        <position position="88"/>
    </location>
</feature>
<evidence type="ECO:0000313" key="3">
    <source>
        <dbReference type="EMBL" id="SVD84633.1"/>
    </source>
</evidence>
<dbReference type="SUPFAM" id="SSF54826">
    <property type="entry name" value="Enolase N-terminal domain-like"/>
    <property type="match status" value="1"/>
</dbReference>
<dbReference type="Gene3D" id="3.30.390.10">
    <property type="entry name" value="Enolase-like, N-terminal domain"/>
    <property type="match status" value="1"/>
</dbReference>
<keyword evidence="1" id="KW-0456">Lyase</keyword>
<dbReference type="InterPro" id="IPR034593">
    <property type="entry name" value="DgoD-like"/>
</dbReference>
<sequence>MKITDVKPFPVWVGTRNQMLVKVETDEGIYGWGESGLSSREIAVKGMVEHYREFLIGRDPMQRGALWQEMYRSQYFEGGRTMTAAISA</sequence>
<evidence type="ECO:0000256" key="1">
    <source>
        <dbReference type="ARBA" id="ARBA00023239"/>
    </source>
</evidence>
<reference evidence="3" key="1">
    <citation type="submission" date="2018-05" db="EMBL/GenBank/DDBJ databases">
        <authorList>
            <person name="Lanie J.A."/>
            <person name="Ng W.-L."/>
            <person name="Kazmierczak K.M."/>
            <person name="Andrzejewski T.M."/>
            <person name="Davidsen T.M."/>
            <person name="Wayne K.J."/>
            <person name="Tettelin H."/>
            <person name="Glass J.I."/>
            <person name="Rusch D."/>
            <person name="Podicherti R."/>
            <person name="Tsui H.-C.T."/>
            <person name="Winkler M.E."/>
        </authorList>
    </citation>
    <scope>NUCLEOTIDE SEQUENCE</scope>
</reference>
<dbReference type="PANTHER" id="PTHR48080">
    <property type="entry name" value="D-GALACTONATE DEHYDRATASE-RELATED"/>
    <property type="match status" value="1"/>
</dbReference>
<dbReference type="AlphaFoldDB" id="A0A382YN22"/>
<dbReference type="PANTHER" id="PTHR48080:SF2">
    <property type="entry name" value="D-GALACTONATE DEHYDRATASE"/>
    <property type="match status" value="1"/>
</dbReference>
<dbReference type="InterPro" id="IPR013341">
    <property type="entry name" value="Mandelate_racemase_N_dom"/>
</dbReference>
<protein>
    <recommendedName>
        <fullName evidence="2">Mandelate racemase/muconate lactonizing enzyme N-terminal domain-containing protein</fullName>
    </recommendedName>
</protein>
<dbReference type="EMBL" id="UINC01177155">
    <property type="protein sequence ID" value="SVD84633.1"/>
    <property type="molecule type" value="Genomic_DNA"/>
</dbReference>
<dbReference type="Pfam" id="PF02746">
    <property type="entry name" value="MR_MLE_N"/>
    <property type="match status" value="1"/>
</dbReference>
<dbReference type="GO" id="GO:0016829">
    <property type="term" value="F:lyase activity"/>
    <property type="evidence" value="ECO:0007669"/>
    <property type="project" value="UniProtKB-KW"/>
</dbReference>
<feature type="domain" description="Mandelate racemase/muconate lactonizing enzyme N-terminal" evidence="2">
    <location>
        <begin position="8"/>
        <end position="85"/>
    </location>
</feature>
<accession>A0A382YN22</accession>
<gene>
    <name evidence="3" type="ORF">METZ01_LOCUS437487</name>
</gene>
<name>A0A382YN22_9ZZZZ</name>
<organism evidence="3">
    <name type="scientific">marine metagenome</name>
    <dbReference type="NCBI Taxonomy" id="408172"/>
    <lineage>
        <taxon>unclassified sequences</taxon>
        <taxon>metagenomes</taxon>
        <taxon>ecological metagenomes</taxon>
    </lineage>
</organism>
<evidence type="ECO:0000259" key="2">
    <source>
        <dbReference type="Pfam" id="PF02746"/>
    </source>
</evidence>